<sequence>MRKFLKHIHLWLSLPAGIFIAVMCLTGAVLVFQQEIQRAVSPGFYFTDRYREVKEPLPLDALVCAAAEELSGEGRKISSVTVYSNPESTVAVGVSGQKGVYMTIDPYTGEITGKGAPAGRFFASVRSLHRWLMLTGTGRTVGRTIMGISSIMFSIILISGIFIAVPRAWRNVGQWKQALSVRRGKTSSVWWFTSHRAFGWCCAVFLLLMSLTGPMWSFSWYRNGVAAIFGIENMNGGKHGNGKGTPRTPVAGQPQNTASAEYVFDGIDPGIWMKVIAGIKGLEPEAVSVSLKKETATVVTAHHHARASDTYRFDPDGNITDVQKYEDLPASRKLMGYAFLLHAGLWGGWIVKLLYFIACIGGAYLVISGYCLYVRRIKKMPQAVSTTRETPDRVTEGKRPNSRHRE</sequence>
<reference evidence="3" key="2">
    <citation type="journal article" date="2021" name="PeerJ">
        <title>Extensive microbial diversity within the chicken gut microbiome revealed by metagenomics and culture.</title>
        <authorList>
            <person name="Gilroy R."/>
            <person name="Ravi A."/>
            <person name="Getino M."/>
            <person name="Pursley I."/>
            <person name="Horton D.L."/>
            <person name="Alikhan N.F."/>
            <person name="Baker D."/>
            <person name="Gharbi K."/>
            <person name="Hall N."/>
            <person name="Watson M."/>
            <person name="Adriaenssens E.M."/>
            <person name="Foster-Nyarko E."/>
            <person name="Jarju S."/>
            <person name="Secka A."/>
            <person name="Antonio M."/>
            <person name="Oren A."/>
            <person name="Chaudhuri R.R."/>
            <person name="La Ragione R."/>
            <person name="Hildebrand F."/>
            <person name="Pallen M.J."/>
        </authorList>
    </citation>
    <scope>NUCLEOTIDE SEQUENCE</scope>
    <source>
        <strain evidence="3">B1-20833</strain>
    </source>
</reference>
<feature type="transmembrane region" description="Helical" evidence="2">
    <location>
        <begin position="12"/>
        <end position="32"/>
    </location>
</feature>
<gene>
    <name evidence="3" type="ORF">IAC06_07295</name>
</gene>
<keyword evidence="2" id="KW-0472">Membrane</keyword>
<feature type="transmembrane region" description="Helical" evidence="2">
    <location>
        <begin position="355"/>
        <end position="373"/>
    </location>
</feature>
<feature type="compositionally biased region" description="Basic and acidic residues" evidence="1">
    <location>
        <begin position="389"/>
        <end position="399"/>
    </location>
</feature>
<feature type="transmembrane region" description="Helical" evidence="2">
    <location>
        <begin position="145"/>
        <end position="169"/>
    </location>
</feature>
<dbReference type="AlphaFoldDB" id="A0A9D9HFS5"/>
<dbReference type="Proteomes" id="UP000823661">
    <property type="component" value="Unassembled WGS sequence"/>
</dbReference>
<reference evidence="3" key="1">
    <citation type="submission" date="2020-10" db="EMBL/GenBank/DDBJ databases">
        <authorList>
            <person name="Gilroy R."/>
        </authorList>
    </citation>
    <scope>NUCLEOTIDE SEQUENCE</scope>
    <source>
        <strain evidence="3">B1-20833</strain>
    </source>
</reference>
<dbReference type="PANTHER" id="PTHR34219">
    <property type="entry name" value="IRON-REGULATED INNER MEMBRANE PROTEIN-RELATED"/>
    <property type="match status" value="1"/>
</dbReference>
<evidence type="ECO:0000313" key="4">
    <source>
        <dbReference type="Proteomes" id="UP000823661"/>
    </source>
</evidence>
<proteinExistence type="predicted"/>
<keyword evidence="2" id="KW-0812">Transmembrane</keyword>
<keyword evidence="2" id="KW-1133">Transmembrane helix</keyword>
<evidence type="ECO:0000256" key="2">
    <source>
        <dbReference type="SAM" id="Phobius"/>
    </source>
</evidence>
<name>A0A9D9HFS5_9BACT</name>
<dbReference type="Pfam" id="PF03929">
    <property type="entry name" value="PepSY_TM"/>
    <property type="match status" value="1"/>
</dbReference>
<dbReference type="EMBL" id="JADIMI010000069">
    <property type="protein sequence ID" value="MBO8452670.1"/>
    <property type="molecule type" value="Genomic_DNA"/>
</dbReference>
<feature type="region of interest" description="Disordered" evidence="1">
    <location>
        <begin position="384"/>
        <end position="406"/>
    </location>
</feature>
<evidence type="ECO:0000313" key="3">
    <source>
        <dbReference type="EMBL" id="MBO8452670.1"/>
    </source>
</evidence>
<evidence type="ECO:0000256" key="1">
    <source>
        <dbReference type="SAM" id="MobiDB-lite"/>
    </source>
</evidence>
<organism evidence="3 4">
    <name type="scientific">Candidatus Cryptobacteroides intestinavium</name>
    <dbReference type="NCBI Taxonomy" id="2840766"/>
    <lineage>
        <taxon>Bacteria</taxon>
        <taxon>Pseudomonadati</taxon>
        <taxon>Bacteroidota</taxon>
        <taxon>Bacteroidia</taxon>
        <taxon>Bacteroidales</taxon>
        <taxon>Candidatus Cryptobacteroides</taxon>
    </lineage>
</organism>
<accession>A0A9D9HFS5</accession>
<dbReference type="InterPro" id="IPR005625">
    <property type="entry name" value="PepSY-ass_TM"/>
</dbReference>
<dbReference type="PANTHER" id="PTHR34219:SF3">
    <property type="entry name" value="BLL7967 PROTEIN"/>
    <property type="match status" value="1"/>
</dbReference>
<comment type="caution">
    <text evidence="3">The sequence shown here is derived from an EMBL/GenBank/DDBJ whole genome shotgun (WGS) entry which is preliminary data.</text>
</comment>
<feature type="transmembrane region" description="Helical" evidence="2">
    <location>
        <begin position="334"/>
        <end position="349"/>
    </location>
</feature>
<feature type="transmembrane region" description="Helical" evidence="2">
    <location>
        <begin position="189"/>
        <end position="212"/>
    </location>
</feature>
<protein>
    <submittedName>
        <fullName evidence="3">PepSY domain-containing protein</fullName>
    </submittedName>
</protein>